<dbReference type="InterPro" id="IPR006664">
    <property type="entry name" value="OMP_bac"/>
</dbReference>
<sequence length="272" mass="30879">MGKHLTCMLLALCLALLSAPAAFSAAPPDHPVIKPLPEVIEKRGEFKRFEAHKFRVSTGDKYEEKEVRGKYWYFTYWTKPEISRLEILENYKQAALEKNGQIIYEGKDELMFTLGTPEGGILWVHLQAQDAKYWLYIVEEKPLKKTLTFGAAQIKSELETKGEVTLYGVNFDFNKATLRPESEQVLLEAVKVLQSLPDIKVEVQGHTCDIGGRAYNLKLSQARAETVKNFLVQHGIEESRLSPRGYGMDMPVASNATEEGRAQNRRVVFKKL</sequence>
<dbReference type="CDD" id="cd07185">
    <property type="entry name" value="OmpA_C-like"/>
    <property type="match status" value="1"/>
</dbReference>
<dbReference type="Pfam" id="PF00691">
    <property type="entry name" value="OmpA"/>
    <property type="match status" value="1"/>
</dbReference>
<dbReference type="InterPro" id="IPR036737">
    <property type="entry name" value="OmpA-like_sf"/>
</dbReference>
<gene>
    <name evidence="7" type="ORF">ENW48_06630</name>
</gene>
<evidence type="ECO:0000256" key="1">
    <source>
        <dbReference type="ARBA" id="ARBA00004442"/>
    </source>
</evidence>
<keyword evidence="5" id="KW-0732">Signal</keyword>
<dbReference type="EMBL" id="DTKJ01000044">
    <property type="protein sequence ID" value="HGZ11878.1"/>
    <property type="molecule type" value="Genomic_DNA"/>
</dbReference>
<feature type="domain" description="OmpA-like" evidence="6">
    <location>
        <begin position="158"/>
        <end position="272"/>
    </location>
</feature>
<keyword evidence="3" id="KW-0998">Cell outer membrane</keyword>
<dbReference type="PANTHER" id="PTHR30329:SF21">
    <property type="entry name" value="LIPOPROTEIN YIAD-RELATED"/>
    <property type="match status" value="1"/>
</dbReference>
<proteinExistence type="predicted"/>
<feature type="chain" id="PRO_5028048500" evidence="5">
    <location>
        <begin position="25"/>
        <end position="272"/>
    </location>
</feature>
<dbReference type="InterPro" id="IPR006665">
    <property type="entry name" value="OmpA-like"/>
</dbReference>
<comment type="caution">
    <text evidence="7">The sequence shown here is derived from an EMBL/GenBank/DDBJ whole genome shotgun (WGS) entry which is preliminary data.</text>
</comment>
<evidence type="ECO:0000259" key="6">
    <source>
        <dbReference type="PROSITE" id="PS51123"/>
    </source>
</evidence>
<dbReference type="InterPro" id="IPR050330">
    <property type="entry name" value="Bact_OuterMem_StrucFunc"/>
</dbReference>
<evidence type="ECO:0000313" key="7">
    <source>
        <dbReference type="EMBL" id="HGZ11878.1"/>
    </source>
</evidence>
<dbReference type="PANTHER" id="PTHR30329">
    <property type="entry name" value="STATOR ELEMENT OF FLAGELLAR MOTOR COMPLEX"/>
    <property type="match status" value="1"/>
</dbReference>
<reference evidence="7" key="1">
    <citation type="journal article" date="2020" name="mSystems">
        <title>Genome- and Community-Level Interaction Insights into Carbon Utilization and Element Cycling Functions of Hydrothermarchaeota in Hydrothermal Sediment.</title>
        <authorList>
            <person name="Zhou Z."/>
            <person name="Liu Y."/>
            <person name="Xu W."/>
            <person name="Pan J."/>
            <person name="Luo Z.H."/>
            <person name="Li M."/>
        </authorList>
    </citation>
    <scope>NUCLEOTIDE SEQUENCE [LARGE SCALE GENOMIC DNA]</scope>
    <source>
        <strain evidence="7">SpSt-853</strain>
    </source>
</reference>
<protein>
    <submittedName>
        <fullName evidence="7">OmpA family protein</fullName>
    </submittedName>
</protein>
<dbReference type="PROSITE" id="PS51123">
    <property type="entry name" value="OMPA_2"/>
    <property type="match status" value="1"/>
</dbReference>
<dbReference type="SUPFAM" id="SSF103088">
    <property type="entry name" value="OmpA-like"/>
    <property type="match status" value="1"/>
</dbReference>
<organism evidence="7">
    <name type="scientific">Desulfobacca acetoxidans</name>
    <dbReference type="NCBI Taxonomy" id="60893"/>
    <lineage>
        <taxon>Bacteria</taxon>
        <taxon>Pseudomonadati</taxon>
        <taxon>Thermodesulfobacteriota</taxon>
        <taxon>Desulfobaccia</taxon>
        <taxon>Desulfobaccales</taxon>
        <taxon>Desulfobaccaceae</taxon>
        <taxon>Desulfobacca</taxon>
    </lineage>
</organism>
<dbReference type="PRINTS" id="PR01021">
    <property type="entry name" value="OMPADOMAIN"/>
</dbReference>
<name>A0A7C5EQ49_9BACT</name>
<evidence type="ECO:0000256" key="4">
    <source>
        <dbReference type="PROSITE-ProRule" id="PRU00473"/>
    </source>
</evidence>
<evidence type="ECO:0000256" key="5">
    <source>
        <dbReference type="SAM" id="SignalP"/>
    </source>
</evidence>
<comment type="subcellular location">
    <subcellularLocation>
        <location evidence="1">Cell outer membrane</location>
    </subcellularLocation>
</comment>
<accession>A0A7C5EQ49</accession>
<dbReference type="Gene3D" id="3.30.1330.60">
    <property type="entry name" value="OmpA-like domain"/>
    <property type="match status" value="1"/>
</dbReference>
<dbReference type="GO" id="GO:0009279">
    <property type="term" value="C:cell outer membrane"/>
    <property type="evidence" value="ECO:0007669"/>
    <property type="project" value="UniProtKB-SubCell"/>
</dbReference>
<dbReference type="AlphaFoldDB" id="A0A7C5EQ49"/>
<evidence type="ECO:0000256" key="2">
    <source>
        <dbReference type="ARBA" id="ARBA00023136"/>
    </source>
</evidence>
<keyword evidence="2 4" id="KW-0472">Membrane</keyword>
<feature type="signal peptide" evidence="5">
    <location>
        <begin position="1"/>
        <end position="24"/>
    </location>
</feature>
<evidence type="ECO:0000256" key="3">
    <source>
        <dbReference type="ARBA" id="ARBA00023237"/>
    </source>
</evidence>